<accession>A0AAP4B9Z1</accession>
<reference evidence="2 3" key="1">
    <citation type="submission" date="2023-05" db="EMBL/GenBank/DDBJ databases">
        <title>[ruminococcus] sp. nov., isolated from a pig farm feces dump.</title>
        <authorList>
            <person name="Chang Y.-H."/>
        </authorList>
    </citation>
    <scope>NUCLEOTIDE SEQUENCE [LARGE SCALE GENOMIC DNA]</scope>
    <source>
        <strain evidence="2 3">YH-rum2234</strain>
    </source>
</reference>
<dbReference type="AlphaFoldDB" id="A0AAP4B9Z1"/>
<evidence type="ECO:0000313" key="2">
    <source>
        <dbReference type="EMBL" id="MDI9242429.1"/>
    </source>
</evidence>
<dbReference type="InterPro" id="IPR043756">
    <property type="entry name" value="DUF5702"/>
</dbReference>
<proteinExistence type="predicted"/>
<evidence type="ECO:0000256" key="1">
    <source>
        <dbReference type="SAM" id="Coils"/>
    </source>
</evidence>
<sequence>MKRESCRGSITVFFALLLTTLLALICTALESARQAAISYLAAQAEQSALESVFAGYYRPLWDRYHLLFLADGPGMEETMRDYLSYYEEPEKRTGTGGINLYAFQGKTVEFEQLITAVDNGGQAFMTAVEEDMKSHGMAELAEQLAEQSKLLTEAETVSDYMGQLAGCTEQVTSIEEDYERMEKQGRHLKEVYESLEDALESETFKEASGEALIAEVRQCAEETAAVASQYYGEICLQAKELQTELEREEVLLLEKREHVSQTSYEQMESELENLKEYTKENGTRRTAADDLNELLQRNAERLGKTTIWEDGNVSEDFCEVIRLGSRELDVIPDGIGAAEKQKSSLLDTVKQWKTAGILGLVLEDTKTVSAKSLPETSYPSDVQNTVGTADGSALWGIPALYAVTHLGYYGNEEETSVLAYEVEYILGKNETDRENLAAAVEKLLAVRTGLNFLYLLGDREKQEEAELAAVSLVGFTGIYPLVKAVKGVLLGAWAFAEAVCDVRVLLKGGEVPLIKSSADWRLSLEGASNAASCELDSGEKDSMWSYRAYLAVLLLMEKTEDQCFRMMDVMEANLRSEDSGFFMENCVSYGRVQVQFQAEPKFLRLPFPMRMEQVDSCYVFSKTAAYGYYD</sequence>
<dbReference type="Pfam" id="PF18960">
    <property type="entry name" value="DUF5702"/>
    <property type="match status" value="1"/>
</dbReference>
<dbReference type="Proteomes" id="UP001300383">
    <property type="component" value="Unassembled WGS sequence"/>
</dbReference>
<evidence type="ECO:0000313" key="3">
    <source>
        <dbReference type="Proteomes" id="UP001300383"/>
    </source>
</evidence>
<keyword evidence="1" id="KW-0175">Coiled coil</keyword>
<name>A0AAP4B9Z1_9FIRM</name>
<dbReference type="RefSeq" id="WP_283230876.1">
    <property type="nucleotide sequence ID" value="NZ_JASGBQ010000012.1"/>
</dbReference>
<dbReference type="EMBL" id="JASGBQ010000012">
    <property type="protein sequence ID" value="MDI9242429.1"/>
    <property type="molecule type" value="Genomic_DNA"/>
</dbReference>
<gene>
    <name evidence="2" type="ORF">QJ036_08080</name>
</gene>
<feature type="coiled-coil region" evidence="1">
    <location>
        <begin position="137"/>
        <end position="198"/>
    </location>
</feature>
<protein>
    <submittedName>
        <fullName evidence="2">DUF5702 domain-containing protein</fullName>
    </submittedName>
</protein>
<comment type="caution">
    <text evidence="2">The sequence shown here is derived from an EMBL/GenBank/DDBJ whole genome shotgun (WGS) entry which is preliminary data.</text>
</comment>
<keyword evidence="3" id="KW-1185">Reference proteome</keyword>
<organism evidence="2 3">
    <name type="scientific">Fusibacillus kribbianus</name>
    <dbReference type="NCBI Taxonomy" id="3044208"/>
    <lineage>
        <taxon>Bacteria</taxon>
        <taxon>Bacillati</taxon>
        <taxon>Bacillota</taxon>
        <taxon>Clostridia</taxon>
        <taxon>Lachnospirales</taxon>
        <taxon>Lachnospiraceae</taxon>
        <taxon>Fusibacillus</taxon>
    </lineage>
</organism>